<sequence>MARRRRFLKDSVRTCFMSTGPDTRPAYIPWTIRPKSLEQDYTTSDVSDSLHPHSILVIKFTSRASFRLSATTAARPDVPDSNMTKHPSKNVLGKYLCLVCCNAERIDSRRDWFFSTSLLILSGYRTTDRGMWLETIAFAGLESDDYRVNG</sequence>
<evidence type="ECO:0000313" key="2">
    <source>
        <dbReference type="EMBL" id="KAA1090740.1"/>
    </source>
</evidence>
<organism evidence="2 3">
    <name type="scientific">Puccinia graminis f. sp. tritici</name>
    <dbReference type="NCBI Taxonomy" id="56615"/>
    <lineage>
        <taxon>Eukaryota</taxon>
        <taxon>Fungi</taxon>
        <taxon>Dikarya</taxon>
        <taxon>Basidiomycota</taxon>
        <taxon>Pucciniomycotina</taxon>
        <taxon>Pucciniomycetes</taxon>
        <taxon>Pucciniales</taxon>
        <taxon>Pucciniaceae</taxon>
        <taxon>Puccinia</taxon>
    </lineage>
</organism>
<protein>
    <submittedName>
        <fullName evidence="2">Uncharacterized protein</fullName>
    </submittedName>
</protein>
<comment type="caution">
    <text evidence="2">The sequence shown here is derived from an EMBL/GenBank/DDBJ whole genome shotgun (WGS) entry which is preliminary data.</text>
</comment>
<proteinExistence type="predicted"/>
<gene>
    <name evidence="2" type="ORF">PGT21_012359</name>
    <name evidence="1" type="ORF">PGTUg99_005036</name>
</gene>
<dbReference type="Proteomes" id="UP000325313">
    <property type="component" value="Unassembled WGS sequence"/>
</dbReference>
<dbReference type="EMBL" id="VSWC01000092">
    <property type="protein sequence ID" value="KAA1090740.1"/>
    <property type="molecule type" value="Genomic_DNA"/>
</dbReference>
<name>A0A5B0NRF8_PUCGR</name>
<evidence type="ECO:0000313" key="1">
    <source>
        <dbReference type="EMBL" id="KAA1074044.1"/>
    </source>
</evidence>
<dbReference type="AlphaFoldDB" id="A0A5B0NRF8"/>
<reference evidence="3 4" key="1">
    <citation type="submission" date="2019-05" db="EMBL/GenBank/DDBJ databases">
        <title>Emergence of the Ug99 lineage of the wheat stem rust pathogen through somatic hybridization.</title>
        <authorList>
            <person name="Li F."/>
            <person name="Upadhyaya N.M."/>
            <person name="Sperschneider J."/>
            <person name="Matny O."/>
            <person name="Nguyen-Phuc H."/>
            <person name="Mago R."/>
            <person name="Raley C."/>
            <person name="Miller M.E."/>
            <person name="Silverstein K.A.T."/>
            <person name="Henningsen E."/>
            <person name="Hirsch C.D."/>
            <person name="Visser B."/>
            <person name="Pretorius Z.A."/>
            <person name="Steffenson B.J."/>
            <person name="Schwessinger B."/>
            <person name="Dodds P.N."/>
            <person name="Figueroa M."/>
        </authorList>
    </citation>
    <scope>NUCLEOTIDE SEQUENCE [LARGE SCALE GENOMIC DNA]</scope>
    <source>
        <strain evidence="2">21-0</strain>
        <strain evidence="1 4">Ug99</strain>
    </source>
</reference>
<evidence type="ECO:0000313" key="4">
    <source>
        <dbReference type="Proteomes" id="UP000325313"/>
    </source>
</evidence>
<dbReference type="Proteomes" id="UP000324748">
    <property type="component" value="Unassembled WGS sequence"/>
</dbReference>
<accession>A0A5B0NRF8</accession>
<dbReference type="EMBL" id="VDEP01000473">
    <property type="protein sequence ID" value="KAA1074044.1"/>
    <property type="molecule type" value="Genomic_DNA"/>
</dbReference>
<keyword evidence="3" id="KW-1185">Reference proteome</keyword>
<evidence type="ECO:0000313" key="3">
    <source>
        <dbReference type="Proteomes" id="UP000324748"/>
    </source>
</evidence>